<feature type="transmembrane region" description="Helical" evidence="1">
    <location>
        <begin position="36"/>
        <end position="53"/>
    </location>
</feature>
<feature type="transmembrane region" description="Helical" evidence="1">
    <location>
        <begin position="12"/>
        <end position="30"/>
    </location>
</feature>
<keyword evidence="1" id="KW-1133">Transmembrane helix</keyword>
<sequence length="115" mass="13662">MFRGRELWRSINRSLVIIIYSILIFGAMIFRKSMGWVLLGVFIFISVYINFFTNHLRNMEKRDKGNEVFGGWVEHSHGQGEEKFFYPKKIEPYSRLSEDDRGAVDDFIVYIKELT</sequence>
<evidence type="ECO:0000313" key="2">
    <source>
        <dbReference type="EMBL" id="KKL15059.1"/>
    </source>
</evidence>
<protein>
    <submittedName>
        <fullName evidence="2">Uncharacterized protein</fullName>
    </submittedName>
</protein>
<organism evidence="2">
    <name type="scientific">marine sediment metagenome</name>
    <dbReference type="NCBI Taxonomy" id="412755"/>
    <lineage>
        <taxon>unclassified sequences</taxon>
        <taxon>metagenomes</taxon>
        <taxon>ecological metagenomes</taxon>
    </lineage>
</organism>
<accession>A0A0F9AZK0</accession>
<reference evidence="2" key="1">
    <citation type="journal article" date="2015" name="Nature">
        <title>Complex archaea that bridge the gap between prokaryotes and eukaryotes.</title>
        <authorList>
            <person name="Spang A."/>
            <person name="Saw J.H."/>
            <person name="Jorgensen S.L."/>
            <person name="Zaremba-Niedzwiedzka K."/>
            <person name="Martijn J."/>
            <person name="Lind A.E."/>
            <person name="van Eijk R."/>
            <person name="Schleper C."/>
            <person name="Guy L."/>
            <person name="Ettema T.J."/>
        </authorList>
    </citation>
    <scope>NUCLEOTIDE SEQUENCE</scope>
</reference>
<dbReference type="AlphaFoldDB" id="A0A0F9AZK0"/>
<evidence type="ECO:0000256" key="1">
    <source>
        <dbReference type="SAM" id="Phobius"/>
    </source>
</evidence>
<dbReference type="EMBL" id="LAZR01040209">
    <property type="protein sequence ID" value="KKL15059.1"/>
    <property type="molecule type" value="Genomic_DNA"/>
</dbReference>
<feature type="non-terminal residue" evidence="2">
    <location>
        <position position="115"/>
    </location>
</feature>
<comment type="caution">
    <text evidence="2">The sequence shown here is derived from an EMBL/GenBank/DDBJ whole genome shotgun (WGS) entry which is preliminary data.</text>
</comment>
<keyword evidence="1" id="KW-0812">Transmembrane</keyword>
<gene>
    <name evidence="2" type="ORF">LCGC14_2509380</name>
</gene>
<proteinExistence type="predicted"/>
<name>A0A0F9AZK0_9ZZZZ</name>
<keyword evidence="1" id="KW-0472">Membrane</keyword>